<accession>A0A822ZEN3</accession>
<evidence type="ECO:0000313" key="2">
    <source>
        <dbReference type="Proteomes" id="UP000607653"/>
    </source>
</evidence>
<dbReference type="Proteomes" id="UP000607653">
    <property type="component" value="Unassembled WGS sequence"/>
</dbReference>
<organism evidence="1 2">
    <name type="scientific">Nelumbo nucifera</name>
    <name type="common">Sacred lotus</name>
    <dbReference type="NCBI Taxonomy" id="4432"/>
    <lineage>
        <taxon>Eukaryota</taxon>
        <taxon>Viridiplantae</taxon>
        <taxon>Streptophyta</taxon>
        <taxon>Embryophyta</taxon>
        <taxon>Tracheophyta</taxon>
        <taxon>Spermatophyta</taxon>
        <taxon>Magnoliopsida</taxon>
        <taxon>Proteales</taxon>
        <taxon>Nelumbonaceae</taxon>
        <taxon>Nelumbo</taxon>
    </lineage>
</organism>
<dbReference type="PANTHER" id="PTHR33181:SF4">
    <property type="entry name" value="OVULE PROTEIN"/>
    <property type="match status" value="1"/>
</dbReference>
<evidence type="ECO:0000313" key="1">
    <source>
        <dbReference type="EMBL" id="DAD41466.1"/>
    </source>
</evidence>
<sequence>MKLWDKMRLPLLSLWLDVSTRLGIRKSGIFKLRHEVRTCEYEDVQVMWEMLKRNNCEIARTPTKKRKRPFWKRKVFRWPRHSPLI</sequence>
<reference evidence="1 2" key="1">
    <citation type="journal article" date="2020" name="Mol. Biol. Evol.">
        <title>Distinct Expression and Methylation Patterns for Genes with Different Fates following a Single Whole-Genome Duplication in Flowering Plants.</title>
        <authorList>
            <person name="Shi T."/>
            <person name="Rahmani R.S."/>
            <person name="Gugger P.F."/>
            <person name="Wang M."/>
            <person name="Li H."/>
            <person name="Zhang Y."/>
            <person name="Li Z."/>
            <person name="Wang Q."/>
            <person name="Van de Peer Y."/>
            <person name="Marchal K."/>
            <person name="Chen J."/>
        </authorList>
    </citation>
    <scope>NUCLEOTIDE SEQUENCE [LARGE SCALE GENOMIC DNA]</scope>
    <source>
        <tissue evidence="1">Leaf</tissue>
    </source>
</reference>
<keyword evidence="2" id="KW-1185">Reference proteome</keyword>
<protein>
    <submittedName>
        <fullName evidence="1">Uncharacterized protein</fullName>
    </submittedName>
</protein>
<comment type="caution">
    <text evidence="1">The sequence shown here is derived from an EMBL/GenBank/DDBJ whole genome shotgun (WGS) entry which is preliminary data.</text>
</comment>
<gene>
    <name evidence="1" type="ORF">HUJ06_015789</name>
</gene>
<dbReference type="AlphaFoldDB" id="A0A822ZEN3"/>
<name>A0A822ZEN3_NELNU</name>
<dbReference type="PANTHER" id="PTHR33181">
    <property type="entry name" value="OS01G0778500 PROTEIN"/>
    <property type="match status" value="1"/>
</dbReference>
<proteinExistence type="predicted"/>
<dbReference type="EMBL" id="DUZY01000005">
    <property type="protein sequence ID" value="DAD41466.1"/>
    <property type="molecule type" value="Genomic_DNA"/>
</dbReference>